<dbReference type="InterPro" id="IPR014710">
    <property type="entry name" value="RmlC-like_jellyroll"/>
</dbReference>
<dbReference type="InterPro" id="IPR011051">
    <property type="entry name" value="RmlC_Cupin_sf"/>
</dbReference>
<reference evidence="2 3" key="1">
    <citation type="submission" date="2016-10" db="EMBL/GenBank/DDBJ databases">
        <authorList>
            <person name="de Groot N.N."/>
        </authorList>
    </citation>
    <scope>NUCLEOTIDE SEQUENCE [LARGE SCALE GENOMIC DNA]</scope>
    <source>
        <strain evidence="2 3">DSM 44993</strain>
    </source>
</reference>
<keyword evidence="3" id="KW-1185">Reference proteome</keyword>
<dbReference type="PANTHER" id="PTHR43698:SF1">
    <property type="entry name" value="BLL4564 PROTEIN"/>
    <property type="match status" value="1"/>
</dbReference>
<dbReference type="PANTHER" id="PTHR43698">
    <property type="entry name" value="RIBD C-TERMINAL DOMAIN CONTAINING PROTEIN"/>
    <property type="match status" value="1"/>
</dbReference>
<proteinExistence type="predicted"/>
<accession>A0A1H8Y914</accession>
<sequence length="161" mass="17446">MWGALALTPRARAKVVDWAASTSEGKPVEKLPNLPTTKGPAGMFTGDVYFDVVYQGEEPSRMRANTVRFAPGARTAWHRHTVGQTLYVTEGTGLVQARGGDIVVMHPGDVIYTPPGEEHWHGATPGNFMTHLALWEAPAPGGETPESTWGEHVTAAEYRLP</sequence>
<gene>
    <name evidence="2" type="ORF">SAMN04489732_11251</name>
</gene>
<dbReference type="AlphaFoldDB" id="A0A1H8Y914"/>
<dbReference type="Gene3D" id="2.60.120.10">
    <property type="entry name" value="Jelly Rolls"/>
    <property type="match status" value="1"/>
</dbReference>
<dbReference type="EMBL" id="FOEF01000012">
    <property type="protein sequence ID" value="SEP48483.1"/>
    <property type="molecule type" value="Genomic_DNA"/>
</dbReference>
<dbReference type="InterPro" id="IPR013096">
    <property type="entry name" value="Cupin_2"/>
</dbReference>
<organism evidence="2 3">
    <name type="scientific">Amycolatopsis saalfeldensis</name>
    <dbReference type="NCBI Taxonomy" id="394193"/>
    <lineage>
        <taxon>Bacteria</taxon>
        <taxon>Bacillati</taxon>
        <taxon>Actinomycetota</taxon>
        <taxon>Actinomycetes</taxon>
        <taxon>Pseudonocardiales</taxon>
        <taxon>Pseudonocardiaceae</taxon>
        <taxon>Amycolatopsis</taxon>
    </lineage>
</organism>
<protein>
    <submittedName>
        <fullName evidence="2">Cupin domain protein</fullName>
    </submittedName>
</protein>
<dbReference type="STRING" id="394193.SAMN04489732_11251"/>
<name>A0A1H8Y914_9PSEU</name>
<dbReference type="Pfam" id="PF07883">
    <property type="entry name" value="Cupin_2"/>
    <property type="match status" value="1"/>
</dbReference>
<dbReference type="SUPFAM" id="SSF51182">
    <property type="entry name" value="RmlC-like cupins"/>
    <property type="match status" value="1"/>
</dbReference>
<evidence type="ECO:0000313" key="2">
    <source>
        <dbReference type="EMBL" id="SEP48483.1"/>
    </source>
</evidence>
<dbReference type="InterPro" id="IPR047263">
    <property type="entry name" value="HNL-like_cupin"/>
</dbReference>
<evidence type="ECO:0000313" key="3">
    <source>
        <dbReference type="Proteomes" id="UP000198582"/>
    </source>
</evidence>
<dbReference type="CDD" id="cd02233">
    <property type="entry name" value="cupin_HNL-like"/>
    <property type="match status" value="1"/>
</dbReference>
<evidence type="ECO:0000259" key="1">
    <source>
        <dbReference type="Pfam" id="PF07883"/>
    </source>
</evidence>
<feature type="domain" description="Cupin type-2" evidence="1">
    <location>
        <begin position="66"/>
        <end position="123"/>
    </location>
</feature>
<dbReference type="Proteomes" id="UP000198582">
    <property type="component" value="Unassembled WGS sequence"/>
</dbReference>